<dbReference type="PANTHER" id="PTHR36453">
    <property type="entry name" value="SECRETED PROTEIN-RELATED"/>
    <property type="match status" value="1"/>
</dbReference>
<dbReference type="Pfam" id="PF10633">
    <property type="entry name" value="NPCBM_assoc"/>
    <property type="match status" value="1"/>
</dbReference>
<protein>
    <submittedName>
        <fullName evidence="3">NEW3 domain-containing protein</fullName>
    </submittedName>
</protein>
<feature type="domain" description="Alpha-galactosidase NEW3" evidence="2">
    <location>
        <begin position="697"/>
        <end position="762"/>
    </location>
</feature>
<dbReference type="SUPFAM" id="SSF51126">
    <property type="entry name" value="Pectin lyase-like"/>
    <property type="match status" value="1"/>
</dbReference>
<dbReference type="Proteomes" id="UP001596496">
    <property type="component" value="Unassembled WGS sequence"/>
</dbReference>
<dbReference type="Gene3D" id="2.160.20.10">
    <property type="entry name" value="Single-stranded right-handed beta-helix, Pectin lyase-like"/>
    <property type="match status" value="2"/>
</dbReference>
<keyword evidence="4" id="KW-1185">Reference proteome</keyword>
<organism evidence="3 4">
    <name type="scientific">Sphaerisporangium rhizosphaerae</name>
    <dbReference type="NCBI Taxonomy" id="2269375"/>
    <lineage>
        <taxon>Bacteria</taxon>
        <taxon>Bacillati</taxon>
        <taxon>Actinomycetota</taxon>
        <taxon>Actinomycetes</taxon>
        <taxon>Streptosporangiales</taxon>
        <taxon>Streptosporangiaceae</taxon>
        <taxon>Sphaerisporangium</taxon>
    </lineage>
</organism>
<evidence type="ECO:0000259" key="2">
    <source>
        <dbReference type="Pfam" id="PF10633"/>
    </source>
</evidence>
<dbReference type="InterPro" id="IPR018905">
    <property type="entry name" value="A-galactase_NEW3"/>
</dbReference>
<dbReference type="Gene3D" id="2.60.40.10">
    <property type="entry name" value="Immunoglobulins"/>
    <property type="match status" value="1"/>
</dbReference>
<dbReference type="RefSeq" id="WP_380829319.1">
    <property type="nucleotide sequence ID" value="NZ_JBHTCG010000018.1"/>
</dbReference>
<dbReference type="SMART" id="SM00710">
    <property type="entry name" value="PbH1"/>
    <property type="match status" value="6"/>
</dbReference>
<dbReference type="InterPro" id="IPR011050">
    <property type="entry name" value="Pectin_lyase_fold/virulence"/>
</dbReference>
<sequence length="984" mass="103100">MRSSLVSHRRTSVAASAALLITMGSLIAPVAAQAEAARTGHTIVVAPAGAANADDKGPGSAGRPLATLAEAQRRAREAAAEGKRDVTVELLDGTYRLTSPLRFDAADSGRAGHTVTWKAARGAKPVLSGAKPVTGWEPDDAATGVYKAQVGSGFDSRQLYVDGVLAQRARTKIARSDITLNATGFTVNNPALGYLATLPDQKRVELQAMLSFTNRFAPVQSISGSTVVMQQPAWDNNTYGYDTIQSPLRTPTFFLLNSKRFLDEPGEWYLDTTAGTLYYKPLPGQDLSRARVELPRLESLLQVGGTYDQPARDLRFAGLTFTGTTWLHPSSPDGYANQQTGVFISGVQPDRPADAFTSCGFGCKGFEGSRNGWAQSSAAVQVSAAEGVRFTGDTFVNLGSLALGIGNDANAHASGVGLGAHDIAVEGSTFTASAGGGIMVGGVRPDAHHPSDPRMVNSDIRLSDNRVYATAREYLDQDAIFASYVTRLTIEHNYVSDMPYTGIGLGYGWGANDAGGSPEYLNRGLYDFQPVYDTPTTSSDVRVVGNHVRNVVQTMFDAGCIYTLSAMPRSTIDENFCENSGQLGLYFDEGSRYLSASHNVFVNTAAQWAHANNQNGNHTGDFTLVGNYTTNPAITGIVNGSRGNVARDNVTISAGNPPIEAGRVIYNAGPRGPYRGSPDPQRPPLGAYLTVDPANVSAGETATLTATVANVSEGRADKLSASVTVPEGWRAEPAGGPVKPGLAPGASVTMSWKITAPASFAAPVSRAPVAVSVRFRAGKTDYELKRSATVTALNPLISLKGHGSVPSRFAEAAGAYAILTSGTDIWQDGGGSFDEYGALYQDDAVAGTTTVTARVTQMDNTNAWAKAGVVIRNDLTAAASSPGYAALVVTPGNGVAFQWDANGNGYLDSFAGASGVKAPAWVRLVRAADGVSGYHSTNGTDWTKVGPTVTLPGIAETQDAGLIATSHAAGVTGQFGFSDFSVTR</sequence>
<evidence type="ECO:0000256" key="1">
    <source>
        <dbReference type="SAM" id="SignalP"/>
    </source>
</evidence>
<comment type="caution">
    <text evidence="3">The sequence shown here is derived from an EMBL/GenBank/DDBJ whole genome shotgun (WGS) entry which is preliminary data.</text>
</comment>
<accession>A0ABW2P8N0</accession>
<dbReference type="Gene3D" id="2.60.120.200">
    <property type="match status" value="1"/>
</dbReference>
<dbReference type="InterPro" id="IPR012334">
    <property type="entry name" value="Pectin_lyas_fold"/>
</dbReference>
<gene>
    <name evidence="3" type="ORF">ACFQSB_24435</name>
</gene>
<dbReference type="InterPro" id="IPR013783">
    <property type="entry name" value="Ig-like_fold"/>
</dbReference>
<dbReference type="PANTHER" id="PTHR36453:SF1">
    <property type="entry name" value="RIGHT HANDED BETA HELIX DOMAIN-CONTAINING PROTEIN"/>
    <property type="match status" value="1"/>
</dbReference>
<evidence type="ECO:0000313" key="4">
    <source>
        <dbReference type="Proteomes" id="UP001596496"/>
    </source>
</evidence>
<dbReference type="InterPro" id="IPR006626">
    <property type="entry name" value="PbH1"/>
</dbReference>
<proteinExistence type="predicted"/>
<reference evidence="4" key="1">
    <citation type="journal article" date="2019" name="Int. J. Syst. Evol. Microbiol.">
        <title>The Global Catalogue of Microorganisms (GCM) 10K type strain sequencing project: providing services to taxonomists for standard genome sequencing and annotation.</title>
        <authorList>
            <consortium name="The Broad Institute Genomics Platform"/>
            <consortium name="The Broad Institute Genome Sequencing Center for Infectious Disease"/>
            <person name="Wu L."/>
            <person name="Ma J."/>
        </authorList>
    </citation>
    <scope>NUCLEOTIDE SEQUENCE [LARGE SCALE GENOMIC DNA]</scope>
    <source>
        <strain evidence="4">CECT 7649</strain>
    </source>
</reference>
<name>A0ABW2P8N0_9ACTN</name>
<keyword evidence="1" id="KW-0732">Signal</keyword>
<feature type="chain" id="PRO_5045968227" evidence="1">
    <location>
        <begin position="35"/>
        <end position="984"/>
    </location>
</feature>
<feature type="signal peptide" evidence="1">
    <location>
        <begin position="1"/>
        <end position="34"/>
    </location>
</feature>
<evidence type="ECO:0000313" key="3">
    <source>
        <dbReference type="EMBL" id="MFC7385377.1"/>
    </source>
</evidence>
<dbReference type="EMBL" id="JBHTCG010000018">
    <property type="protein sequence ID" value="MFC7385377.1"/>
    <property type="molecule type" value="Genomic_DNA"/>
</dbReference>